<dbReference type="STRING" id="1873176.BFN67_12035"/>
<dbReference type="RefSeq" id="WP_080918334.1">
    <property type="nucleotide sequence ID" value="NZ_MDET01000004.1"/>
</dbReference>
<dbReference type="InterPro" id="IPR002734">
    <property type="entry name" value="RibDG_C"/>
</dbReference>
<evidence type="ECO:0000259" key="1">
    <source>
        <dbReference type="Pfam" id="PF01872"/>
    </source>
</evidence>
<protein>
    <submittedName>
        <fullName evidence="2">Dihydrofolate reductase</fullName>
    </submittedName>
</protein>
<evidence type="ECO:0000313" key="3">
    <source>
        <dbReference type="Proteomes" id="UP000191905"/>
    </source>
</evidence>
<dbReference type="PANTHER" id="PTHR38011">
    <property type="entry name" value="DIHYDROFOLATE REDUCTASE FAMILY PROTEIN (AFU_ORTHOLOGUE AFUA_8G06820)"/>
    <property type="match status" value="1"/>
</dbReference>
<comment type="caution">
    <text evidence="2">The sequence shown here is derived from an EMBL/GenBank/DDBJ whole genome shotgun (WGS) entry which is preliminary data.</text>
</comment>
<dbReference type="InterPro" id="IPR024072">
    <property type="entry name" value="DHFR-like_dom_sf"/>
</dbReference>
<proteinExistence type="predicted"/>
<evidence type="ECO:0000313" key="2">
    <source>
        <dbReference type="EMBL" id="OQM76913.1"/>
    </source>
</evidence>
<sequence length="228" mass="24958">MRKIVVTAFVSLDGVIQAPGGPDEDTTGGFEYGGWTTPYGDEMLGAAINEGMSKPFDLLLGRNTYDIFAAHWPYIATDPSADNYDEGDAGIARLFNGTTKYVATHEPDTLNWQNSKWLGKDVAAALRDLKNEDGPVLQIWGSSKLIQQLLTADLIDEFRLLIYPVAFGKGKRLFGDGTMPAAFKLESSQATTSGVILANYKRDGEIRTGSYALAEPSKAELERRKKLK</sequence>
<feature type="domain" description="Bacterial bifunctional deaminase-reductase C-terminal" evidence="1">
    <location>
        <begin position="2"/>
        <end position="197"/>
    </location>
</feature>
<dbReference type="InterPro" id="IPR050765">
    <property type="entry name" value="Riboflavin_Biosynth_HTPR"/>
</dbReference>
<dbReference type="Pfam" id="PF01872">
    <property type="entry name" value="RibD_C"/>
    <property type="match status" value="1"/>
</dbReference>
<dbReference type="OrthoDB" id="7342392at2"/>
<accession>A0A1V8RUT9</accession>
<dbReference type="GO" id="GO:0008703">
    <property type="term" value="F:5-amino-6-(5-phosphoribosylamino)uracil reductase activity"/>
    <property type="evidence" value="ECO:0007669"/>
    <property type="project" value="InterPro"/>
</dbReference>
<gene>
    <name evidence="2" type="ORF">BFN67_12035</name>
</gene>
<dbReference type="SUPFAM" id="SSF53597">
    <property type="entry name" value="Dihydrofolate reductase-like"/>
    <property type="match status" value="1"/>
</dbReference>
<name>A0A1V8RUT9_9HYPH</name>
<keyword evidence="3" id="KW-1185">Reference proteome</keyword>
<dbReference type="Proteomes" id="UP000191905">
    <property type="component" value="Unassembled WGS sequence"/>
</dbReference>
<dbReference type="PANTHER" id="PTHR38011:SF2">
    <property type="entry name" value="BIFUNCTIONAL DEAMINASE-REDUCTASE DOMAIN PROTEIN"/>
    <property type="match status" value="1"/>
</dbReference>
<dbReference type="AlphaFoldDB" id="A0A1V8RUT9"/>
<dbReference type="GO" id="GO:0009231">
    <property type="term" value="P:riboflavin biosynthetic process"/>
    <property type="evidence" value="ECO:0007669"/>
    <property type="project" value="InterPro"/>
</dbReference>
<dbReference type="EMBL" id="MDET01000004">
    <property type="protein sequence ID" value="OQM76913.1"/>
    <property type="molecule type" value="Genomic_DNA"/>
</dbReference>
<organism evidence="2 3">
    <name type="scientific">Manganibacter manganicus</name>
    <dbReference type="NCBI Taxonomy" id="1873176"/>
    <lineage>
        <taxon>Bacteria</taxon>
        <taxon>Pseudomonadati</taxon>
        <taxon>Pseudomonadota</taxon>
        <taxon>Alphaproteobacteria</taxon>
        <taxon>Hyphomicrobiales</taxon>
        <taxon>Phyllobacteriaceae</taxon>
        <taxon>Manganibacter</taxon>
    </lineage>
</organism>
<reference evidence="2 3" key="1">
    <citation type="journal article" date="2016" name="Int. J. Syst. Evol. Microbiol.">
        <title>Pseudaminobacter manganicus sp. nov., isolated from sludge of a manganese mine.</title>
        <authorList>
            <person name="Li J."/>
            <person name="Huang J."/>
            <person name="Liao S."/>
            <person name="Wang G."/>
        </authorList>
    </citation>
    <scope>NUCLEOTIDE SEQUENCE [LARGE SCALE GENOMIC DNA]</scope>
    <source>
        <strain evidence="2 3">JH-7</strain>
    </source>
</reference>
<dbReference type="Gene3D" id="3.40.430.10">
    <property type="entry name" value="Dihydrofolate Reductase, subunit A"/>
    <property type="match status" value="1"/>
</dbReference>